<dbReference type="Proteomes" id="UP000321614">
    <property type="component" value="Unassembled WGS sequence"/>
</dbReference>
<gene>
    <name evidence="3" type="ORF">ZA01_05220</name>
</gene>
<keyword evidence="4" id="KW-1185">Reference proteome</keyword>
<organism evidence="3 4">
    <name type="scientific">Campylobacter insulaenigrae</name>
    <dbReference type="NCBI Taxonomy" id="260714"/>
    <lineage>
        <taxon>Bacteria</taxon>
        <taxon>Pseudomonadati</taxon>
        <taxon>Campylobacterota</taxon>
        <taxon>Epsilonproteobacteria</taxon>
        <taxon>Campylobacterales</taxon>
        <taxon>Campylobacteraceae</taxon>
        <taxon>Campylobacter</taxon>
    </lineage>
</organism>
<proteinExistence type="inferred from homology"/>
<keyword evidence="2" id="KW-0732">Signal</keyword>
<evidence type="ECO:0000313" key="4">
    <source>
        <dbReference type="Proteomes" id="UP000321614"/>
    </source>
</evidence>
<reference evidence="3 4" key="1">
    <citation type="submission" date="2019-07" db="EMBL/GenBank/DDBJ databases">
        <title>Rapid identification of Enteric Bacteria from Whole Genome Sequences (WGS) using Average Nucleotide Identity (ANI).</title>
        <authorList>
            <person name="Lane C."/>
        </authorList>
    </citation>
    <scope>NUCLEOTIDE SEQUENCE [LARGE SCALE GENOMIC DNA]</scope>
    <source>
        <strain evidence="3 4">2011D-8905</strain>
    </source>
</reference>
<dbReference type="SUPFAM" id="SSF56954">
    <property type="entry name" value="Outer membrane efflux proteins (OEP)"/>
    <property type="match status" value="1"/>
</dbReference>
<comment type="similarity">
    <text evidence="1">Belongs to the outer membrane factor (OMF) (TC 1.B.17) family.</text>
</comment>
<name>A0ABY3G323_9BACT</name>
<dbReference type="PROSITE" id="PS51257">
    <property type="entry name" value="PROKAR_LIPOPROTEIN"/>
    <property type="match status" value="1"/>
</dbReference>
<dbReference type="InterPro" id="IPR010131">
    <property type="entry name" value="MdtP/NodT-like"/>
</dbReference>
<sequence>MHFQRNKMKFSIIAFLVLLLSACASIKLEQIHQEQISQQIFKDFNASYPWWQKYNNKILNQILQIVIDNNKDLNVARINLLSSLTKYELLKLDLYPTLSGDLGVNINKNLKNGMENSGFSNGLMLNYELDLYAKISDQIASSNFLVKASEYELQKMKLDVVNLTLNSIFELVYFNDVDVLLHHHLKNLEQMLEIYTTKFDYGKVEYIDLLNIKKSLLNTKQNITINLQNKEAVIKNLKDLLGYNNEKLIDELFSYKLDDFFIEKIDFDIDLKMLSFTPEIQAKFNILNSSYKNYFSIQKSILPSVKILGRLDGKDETINDSFKFLMLGGNVVIDLPFLDFYRVRKNVKISEYEYNIRVLEYKDALQKNLNNFNLCYKNDQYYNSLLEIMEENYINQEKITQLYFNKYKLGRNELKDYLDADALLINSLQELNRARLALLKNINLYHNIVLVSE</sequence>
<comment type="caution">
    <text evidence="3">The sequence shown here is derived from an EMBL/GenBank/DDBJ whole genome shotgun (WGS) entry which is preliminary data.</text>
</comment>
<evidence type="ECO:0000313" key="3">
    <source>
        <dbReference type="EMBL" id="TWO24508.1"/>
    </source>
</evidence>
<dbReference type="InterPro" id="IPR003423">
    <property type="entry name" value="OMP_efflux"/>
</dbReference>
<dbReference type="EMBL" id="VOAW01000015">
    <property type="protein sequence ID" value="TWO24508.1"/>
    <property type="molecule type" value="Genomic_DNA"/>
</dbReference>
<dbReference type="Gene3D" id="1.20.1600.10">
    <property type="entry name" value="Outer membrane efflux proteins (OEP)"/>
    <property type="match status" value="1"/>
</dbReference>
<accession>A0ABY3G323</accession>
<feature type="signal peptide" evidence="2">
    <location>
        <begin position="1"/>
        <end position="26"/>
    </location>
</feature>
<dbReference type="PANTHER" id="PTHR30203">
    <property type="entry name" value="OUTER MEMBRANE CATION EFFLUX PROTEIN"/>
    <property type="match status" value="1"/>
</dbReference>
<evidence type="ECO:0000256" key="2">
    <source>
        <dbReference type="SAM" id="SignalP"/>
    </source>
</evidence>
<protein>
    <submittedName>
        <fullName evidence="3">TolC family protein</fullName>
    </submittedName>
</protein>
<dbReference type="Pfam" id="PF02321">
    <property type="entry name" value="OEP"/>
    <property type="match status" value="2"/>
</dbReference>
<feature type="chain" id="PRO_5047193363" evidence="2">
    <location>
        <begin position="27"/>
        <end position="453"/>
    </location>
</feature>
<dbReference type="PANTHER" id="PTHR30203:SF32">
    <property type="entry name" value="CATION EFFLUX SYSTEM PROTEIN CUSC"/>
    <property type="match status" value="1"/>
</dbReference>
<evidence type="ECO:0000256" key="1">
    <source>
        <dbReference type="ARBA" id="ARBA00007613"/>
    </source>
</evidence>